<sequence>MAVTLTAYGLEKQDGLTLSLGMNHHSWSDSDPMLIRRFEWMNYIVLCSKTQISLRWISEFLASAKEELLRLHCWFRFYVKKTETTYGVLVWSKKQRQRNIINEFMVACVKEAVITRSEYEARSKSNLIELKFGRELHDTTGLKFNGGIEIQTVAVKKWEMVGSKEAIREDFCVDVLLSRNQLLVWLRPCTIGDSGVCLMVGQLILSEYIEEGQYTCVHELKCKQIFMSLRQRLYIKLRGAREVSDVRYFSPDAKVMSKVMSNCRTDMETTANQRITTTSHLELEAYGEV</sequence>
<gene>
    <name evidence="1" type="ORF">F2Q68_00015988</name>
</gene>
<dbReference type="EMBL" id="QGKW02001940">
    <property type="protein sequence ID" value="KAF2555886.1"/>
    <property type="molecule type" value="Genomic_DNA"/>
</dbReference>
<accession>A0A8S9HH16</accession>
<organism evidence="1 2">
    <name type="scientific">Brassica cretica</name>
    <name type="common">Mustard</name>
    <dbReference type="NCBI Taxonomy" id="69181"/>
    <lineage>
        <taxon>Eukaryota</taxon>
        <taxon>Viridiplantae</taxon>
        <taxon>Streptophyta</taxon>
        <taxon>Embryophyta</taxon>
        <taxon>Tracheophyta</taxon>
        <taxon>Spermatophyta</taxon>
        <taxon>Magnoliopsida</taxon>
        <taxon>eudicotyledons</taxon>
        <taxon>Gunneridae</taxon>
        <taxon>Pentapetalae</taxon>
        <taxon>rosids</taxon>
        <taxon>malvids</taxon>
        <taxon>Brassicales</taxon>
        <taxon>Brassicaceae</taxon>
        <taxon>Brassiceae</taxon>
        <taxon>Brassica</taxon>
    </lineage>
</organism>
<name>A0A8S9HH16_BRACR</name>
<reference evidence="1" key="1">
    <citation type="submission" date="2019-12" db="EMBL/GenBank/DDBJ databases">
        <title>Genome sequencing and annotation of Brassica cretica.</title>
        <authorList>
            <person name="Studholme D.J."/>
            <person name="Sarris P.F."/>
        </authorList>
    </citation>
    <scope>NUCLEOTIDE SEQUENCE</scope>
    <source>
        <strain evidence="1">PFS-001/15</strain>
        <tissue evidence="1">Leaf</tissue>
    </source>
</reference>
<evidence type="ECO:0000313" key="2">
    <source>
        <dbReference type="Proteomes" id="UP000712281"/>
    </source>
</evidence>
<dbReference type="AlphaFoldDB" id="A0A8S9HH16"/>
<proteinExistence type="predicted"/>
<comment type="caution">
    <text evidence="1">The sequence shown here is derived from an EMBL/GenBank/DDBJ whole genome shotgun (WGS) entry which is preliminary data.</text>
</comment>
<evidence type="ECO:0000313" key="1">
    <source>
        <dbReference type="EMBL" id="KAF2555886.1"/>
    </source>
</evidence>
<dbReference type="Proteomes" id="UP000712281">
    <property type="component" value="Unassembled WGS sequence"/>
</dbReference>
<protein>
    <submittedName>
        <fullName evidence="1">Uncharacterized protein</fullName>
    </submittedName>
</protein>